<dbReference type="AlphaFoldDB" id="A0A5C6VEB6"/>
<keyword evidence="3" id="KW-1185">Reference proteome</keyword>
<proteinExistence type="predicted"/>
<dbReference type="RefSeq" id="WP_147013385.1">
    <property type="nucleotide sequence ID" value="NZ_VORB01000002.1"/>
</dbReference>
<reference evidence="2 3" key="1">
    <citation type="submission" date="2019-08" db="EMBL/GenBank/DDBJ databases">
        <title>Genome of Luteibaculum oceani JCM 18817.</title>
        <authorList>
            <person name="Bowman J.P."/>
        </authorList>
    </citation>
    <scope>NUCLEOTIDE SEQUENCE [LARGE SCALE GENOMIC DNA]</scope>
    <source>
        <strain evidence="2 3">JCM 18817</strain>
    </source>
</reference>
<dbReference type="InterPro" id="IPR032710">
    <property type="entry name" value="NTF2-like_dom_sf"/>
</dbReference>
<dbReference type="InterPro" id="IPR037401">
    <property type="entry name" value="SnoaL-like"/>
</dbReference>
<comment type="caution">
    <text evidence="2">The sequence shown here is derived from an EMBL/GenBank/DDBJ whole genome shotgun (WGS) entry which is preliminary data.</text>
</comment>
<protein>
    <submittedName>
        <fullName evidence="2">Nuclear transport factor 2 family protein</fullName>
    </submittedName>
</protein>
<accession>A0A5C6VEB6</accession>
<dbReference type="OrthoDB" id="271716at2"/>
<dbReference type="Proteomes" id="UP000321168">
    <property type="component" value="Unassembled WGS sequence"/>
</dbReference>
<gene>
    <name evidence="2" type="ORF">FRX97_03360</name>
</gene>
<evidence type="ECO:0000259" key="1">
    <source>
        <dbReference type="Pfam" id="PF13474"/>
    </source>
</evidence>
<organism evidence="2 3">
    <name type="scientific">Luteibaculum oceani</name>
    <dbReference type="NCBI Taxonomy" id="1294296"/>
    <lineage>
        <taxon>Bacteria</taxon>
        <taxon>Pseudomonadati</taxon>
        <taxon>Bacteroidota</taxon>
        <taxon>Flavobacteriia</taxon>
        <taxon>Flavobacteriales</taxon>
        <taxon>Luteibaculaceae</taxon>
        <taxon>Luteibaculum</taxon>
    </lineage>
</organism>
<evidence type="ECO:0000313" key="2">
    <source>
        <dbReference type="EMBL" id="TXC82145.1"/>
    </source>
</evidence>
<evidence type="ECO:0000313" key="3">
    <source>
        <dbReference type="Proteomes" id="UP000321168"/>
    </source>
</evidence>
<dbReference type="Pfam" id="PF13474">
    <property type="entry name" value="SnoaL_3"/>
    <property type="match status" value="1"/>
</dbReference>
<sequence>MRITKIIFILLTGLLWSCQNGDESTVSYSDEQTARQIAYLDSTINKWHLDAANADLESYFSVCSEDFVFLGTDSSERWSKEMFYSFSKPYFDRGKAWAFEPVARYWNFNQDHTIAWFDEQLDTWMKDCRGSGVMEYSVDNGWKLKHYNLSMTIYNEIVDDVLVLKSSFNQPDSTIHQ</sequence>
<name>A0A5C6VEB6_9FLAO</name>
<feature type="domain" description="SnoaL-like" evidence="1">
    <location>
        <begin position="42"/>
        <end position="153"/>
    </location>
</feature>
<dbReference type="SUPFAM" id="SSF54427">
    <property type="entry name" value="NTF2-like"/>
    <property type="match status" value="1"/>
</dbReference>
<dbReference type="EMBL" id="VORB01000002">
    <property type="protein sequence ID" value="TXC82145.1"/>
    <property type="molecule type" value="Genomic_DNA"/>
</dbReference>